<dbReference type="PANTHER" id="PTHR39472">
    <property type="entry name" value="EXPRESSED PROTEIN"/>
    <property type="match status" value="1"/>
</dbReference>
<dbReference type="PANTHER" id="PTHR39472:SF1">
    <property type="entry name" value="EXPRESSED PROTEIN"/>
    <property type="match status" value="1"/>
</dbReference>
<name>A0A4Y7PR32_9AGAM</name>
<dbReference type="AlphaFoldDB" id="A0A4Y7PR32"/>
<protein>
    <submittedName>
        <fullName evidence="3">Uncharacterized protein</fullName>
    </submittedName>
</protein>
<gene>
    <name evidence="3" type="ORF">BD410DRAFT_793870</name>
</gene>
<feature type="region of interest" description="Disordered" evidence="2">
    <location>
        <begin position="258"/>
        <end position="279"/>
    </location>
</feature>
<feature type="coiled-coil region" evidence="1">
    <location>
        <begin position="83"/>
        <end position="110"/>
    </location>
</feature>
<dbReference type="VEuPathDB" id="FungiDB:BD410DRAFT_793870"/>
<dbReference type="STRING" id="50990.A0A4Y7PR32"/>
<evidence type="ECO:0000313" key="3">
    <source>
        <dbReference type="EMBL" id="TDL17834.1"/>
    </source>
</evidence>
<proteinExistence type="predicted"/>
<keyword evidence="4" id="KW-1185">Reference proteome</keyword>
<evidence type="ECO:0000313" key="4">
    <source>
        <dbReference type="Proteomes" id="UP000294933"/>
    </source>
</evidence>
<dbReference type="EMBL" id="ML170215">
    <property type="protein sequence ID" value="TDL17834.1"/>
    <property type="molecule type" value="Genomic_DNA"/>
</dbReference>
<evidence type="ECO:0000256" key="1">
    <source>
        <dbReference type="SAM" id="Coils"/>
    </source>
</evidence>
<reference evidence="3 4" key="1">
    <citation type="submission" date="2018-06" db="EMBL/GenBank/DDBJ databases">
        <title>A transcriptomic atlas of mushroom development highlights an independent origin of complex multicellularity.</title>
        <authorList>
            <consortium name="DOE Joint Genome Institute"/>
            <person name="Krizsan K."/>
            <person name="Almasi E."/>
            <person name="Merenyi Z."/>
            <person name="Sahu N."/>
            <person name="Viragh M."/>
            <person name="Koszo T."/>
            <person name="Mondo S."/>
            <person name="Kiss B."/>
            <person name="Balint B."/>
            <person name="Kues U."/>
            <person name="Barry K."/>
            <person name="Hegedus J.C."/>
            <person name="Henrissat B."/>
            <person name="Johnson J."/>
            <person name="Lipzen A."/>
            <person name="Ohm R."/>
            <person name="Nagy I."/>
            <person name="Pangilinan J."/>
            <person name="Yan J."/>
            <person name="Xiong Y."/>
            <person name="Grigoriev I.V."/>
            <person name="Hibbett D.S."/>
            <person name="Nagy L.G."/>
        </authorList>
    </citation>
    <scope>NUCLEOTIDE SEQUENCE [LARGE SCALE GENOMIC DNA]</scope>
    <source>
        <strain evidence="3 4">SZMC22713</strain>
    </source>
</reference>
<organism evidence="3 4">
    <name type="scientific">Rickenella mellea</name>
    <dbReference type="NCBI Taxonomy" id="50990"/>
    <lineage>
        <taxon>Eukaryota</taxon>
        <taxon>Fungi</taxon>
        <taxon>Dikarya</taxon>
        <taxon>Basidiomycota</taxon>
        <taxon>Agaricomycotina</taxon>
        <taxon>Agaricomycetes</taxon>
        <taxon>Hymenochaetales</taxon>
        <taxon>Rickenellaceae</taxon>
        <taxon>Rickenella</taxon>
    </lineage>
</organism>
<evidence type="ECO:0000256" key="2">
    <source>
        <dbReference type="SAM" id="MobiDB-lite"/>
    </source>
</evidence>
<dbReference type="OrthoDB" id="21214at2759"/>
<keyword evidence="1" id="KW-0175">Coiled coil</keyword>
<dbReference type="Proteomes" id="UP000294933">
    <property type="component" value="Unassembled WGS sequence"/>
</dbReference>
<accession>A0A4Y7PR32</accession>
<sequence>MDRGGGGADEHLAKLATVISELSDQIHRTRTLATLLVSKSASIKSQAVHSTTGFVLRRFNVHLSQDEYNVELEKMNSSLATENHSLQHDNKQLNTLLKEYEQTLETVMSAFRGRALDVQLRELSIARHYEAQLLARESRSMEDQLSANSALSVIVARVSQRLRKVIRSMNGETPSSGTTPASLLLTDVDGGDFSVGGAGGGEREPEVWGATEDSDWALERECELERLAKENEELRRMIGLEPAGITFSSHRASSILPRSLGSRRPTGFGLRLGEKASGE</sequence>